<dbReference type="GeneID" id="25275190"/>
<reference evidence="2 3" key="1">
    <citation type="submission" date="2013-03" db="EMBL/GenBank/DDBJ databases">
        <title>The Genome Sequence of Exophiala aquamarina CBS 119918.</title>
        <authorList>
            <consortium name="The Broad Institute Genomics Platform"/>
            <person name="Cuomo C."/>
            <person name="de Hoog S."/>
            <person name="Gorbushina A."/>
            <person name="Walker B."/>
            <person name="Young S.K."/>
            <person name="Zeng Q."/>
            <person name="Gargeya S."/>
            <person name="Fitzgerald M."/>
            <person name="Haas B."/>
            <person name="Abouelleil A."/>
            <person name="Allen A.W."/>
            <person name="Alvarado L."/>
            <person name="Arachchi H.M."/>
            <person name="Berlin A.M."/>
            <person name="Chapman S.B."/>
            <person name="Gainer-Dewar J."/>
            <person name="Goldberg J."/>
            <person name="Griggs A."/>
            <person name="Gujja S."/>
            <person name="Hansen M."/>
            <person name="Howarth C."/>
            <person name="Imamovic A."/>
            <person name="Ireland A."/>
            <person name="Larimer J."/>
            <person name="McCowan C."/>
            <person name="Murphy C."/>
            <person name="Pearson M."/>
            <person name="Poon T.W."/>
            <person name="Priest M."/>
            <person name="Roberts A."/>
            <person name="Saif S."/>
            <person name="Shea T."/>
            <person name="Sisk P."/>
            <person name="Sykes S."/>
            <person name="Wortman J."/>
            <person name="Nusbaum C."/>
            <person name="Birren B."/>
        </authorList>
    </citation>
    <scope>NUCLEOTIDE SEQUENCE [LARGE SCALE GENOMIC DNA]</scope>
    <source>
        <strain evidence="2 3">CBS 119918</strain>
    </source>
</reference>
<organism evidence="2 3">
    <name type="scientific">Exophiala aquamarina CBS 119918</name>
    <dbReference type="NCBI Taxonomy" id="1182545"/>
    <lineage>
        <taxon>Eukaryota</taxon>
        <taxon>Fungi</taxon>
        <taxon>Dikarya</taxon>
        <taxon>Ascomycota</taxon>
        <taxon>Pezizomycotina</taxon>
        <taxon>Eurotiomycetes</taxon>
        <taxon>Chaetothyriomycetidae</taxon>
        <taxon>Chaetothyriales</taxon>
        <taxon>Herpotrichiellaceae</taxon>
        <taxon>Exophiala</taxon>
    </lineage>
</organism>
<sequence>MCKQLQWVFALCDLRICPRRGKAAKIIDVKLCELFTHHPPFRSAFWKVGLPYCTASVERREIPAKCYACFEAAEKAAGRGPGSWHDYIKPIADDLQVPEFVWLVNISPYIDPLFRAVDWKPKPRRVPLESSEVSPRSQSPFPNTPAGVLNGEYDARDWKPVDKDRQIRPVNAQGDPPIAYWPRPRKP</sequence>
<gene>
    <name evidence="2" type="ORF">A1O9_00238</name>
</gene>
<feature type="region of interest" description="Disordered" evidence="1">
    <location>
        <begin position="127"/>
        <end position="187"/>
    </location>
</feature>
<comment type="caution">
    <text evidence="2">The sequence shown here is derived from an EMBL/GenBank/DDBJ whole genome shotgun (WGS) entry which is preliminary data.</text>
</comment>
<evidence type="ECO:0000256" key="1">
    <source>
        <dbReference type="SAM" id="MobiDB-lite"/>
    </source>
</evidence>
<dbReference type="HOGENOM" id="CLU_1450929_0_0_1"/>
<evidence type="ECO:0000313" key="3">
    <source>
        <dbReference type="Proteomes" id="UP000027920"/>
    </source>
</evidence>
<evidence type="ECO:0000313" key="2">
    <source>
        <dbReference type="EMBL" id="KEF62266.1"/>
    </source>
</evidence>
<feature type="non-terminal residue" evidence="2">
    <location>
        <position position="187"/>
    </location>
</feature>
<keyword evidence="3" id="KW-1185">Reference proteome</keyword>
<dbReference type="Proteomes" id="UP000027920">
    <property type="component" value="Unassembled WGS sequence"/>
</dbReference>
<dbReference type="VEuPathDB" id="FungiDB:A1O9_00238"/>
<feature type="compositionally biased region" description="Basic and acidic residues" evidence="1">
    <location>
        <begin position="153"/>
        <end position="167"/>
    </location>
</feature>
<dbReference type="EMBL" id="AMGV01000001">
    <property type="protein sequence ID" value="KEF62266.1"/>
    <property type="molecule type" value="Genomic_DNA"/>
</dbReference>
<feature type="compositionally biased region" description="Polar residues" evidence="1">
    <location>
        <begin position="131"/>
        <end position="141"/>
    </location>
</feature>
<name>A0A072PR09_9EURO</name>
<accession>A0A072PR09</accession>
<dbReference type="RefSeq" id="XP_013264856.1">
    <property type="nucleotide sequence ID" value="XM_013409402.1"/>
</dbReference>
<dbReference type="AlphaFoldDB" id="A0A072PR09"/>
<proteinExistence type="predicted"/>
<protein>
    <submittedName>
        <fullName evidence="2">Uncharacterized protein</fullName>
    </submittedName>
</protein>